<evidence type="ECO:0000256" key="1">
    <source>
        <dbReference type="ARBA" id="ARBA00004141"/>
    </source>
</evidence>
<feature type="transmembrane region" description="Helical" evidence="6">
    <location>
        <begin position="222"/>
        <end position="243"/>
    </location>
</feature>
<dbReference type="InterPro" id="IPR035952">
    <property type="entry name" value="Rhomboid-like_sf"/>
</dbReference>
<dbReference type="GO" id="GO:0016020">
    <property type="term" value="C:membrane"/>
    <property type="evidence" value="ECO:0007669"/>
    <property type="project" value="UniProtKB-SubCell"/>
</dbReference>
<evidence type="ECO:0000313" key="9">
    <source>
        <dbReference type="Proteomes" id="UP001151699"/>
    </source>
</evidence>
<gene>
    <name evidence="8" type="primary">rom-1_2</name>
    <name evidence="8" type="ORF">Bhyg_06061</name>
</gene>
<evidence type="ECO:0000256" key="4">
    <source>
        <dbReference type="ARBA" id="ARBA00022989"/>
    </source>
</evidence>
<sequence length="257" mass="29398">RALVRQQSMKIGTLANNVVLPKNERNLRGLSKAEKIEMQNVEAQQSDTVNEKTIERKSEHFPFFMITISVVQIILFYSFNEYLLCLKFGYDPHRRHEIWRFITVMLAHGSYVHLWGNVTMQLFLGLFLEIVHKWKRIGTIYLASVFGGSLCLTVLSNRGYAVGASAGVMGLVFSHLATIVLNWNEMDRKFTRIFCVSLYIFYGVGKNVYAELILKDETNISHAGHFGGAIMGFLVSILVLKNFKKHPWEAKMQKICA</sequence>
<feature type="non-terminal residue" evidence="8">
    <location>
        <position position="1"/>
    </location>
</feature>
<keyword evidence="5 6" id="KW-0472">Membrane</keyword>
<evidence type="ECO:0000256" key="2">
    <source>
        <dbReference type="ARBA" id="ARBA00009045"/>
    </source>
</evidence>
<dbReference type="InterPro" id="IPR051739">
    <property type="entry name" value="Rhomboid_IM_Serine_Proteases"/>
</dbReference>
<organism evidence="8 9">
    <name type="scientific">Pseudolycoriella hygida</name>
    <dbReference type="NCBI Taxonomy" id="35572"/>
    <lineage>
        <taxon>Eukaryota</taxon>
        <taxon>Metazoa</taxon>
        <taxon>Ecdysozoa</taxon>
        <taxon>Arthropoda</taxon>
        <taxon>Hexapoda</taxon>
        <taxon>Insecta</taxon>
        <taxon>Pterygota</taxon>
        <taxon>Neoptera</taxon>
        <taxon>Endopterygota</taxon>
        <taxon>Diptera</taxon>
        <taxon>Nematocera</taxon>
        <taxon>Sciaroidea</taxon>
        <taxon>Sciaridae</taxon>
        <taxon>Pseudolycoriella</taxon>
    </lineage>
</organism>
<dbReference type="InterPro" id="IPR022764">
    <property type="entry name" value="Peptidase_S54_rhomboid_dom"/>
</dbReference>
<feature type="transmembrane region" description="Helical" evidence="6">
    <location>
        <begin position="193"/>
        <end position="210"/>
    </location>
</feature>
<keyword evidence="9" id="KW-1185">Reference proteome</keyword>
<evidence type="ECO:0000256" key="3">
    <source>
        <dbReference type="ARBA" id="ARBA00022692"/>
    </source>
</evidence>
<evidence type="ECO:0000256" key="5">
    <source>
        <dbReference type="ARBA" id="ARBA00023136"/>
    </source>
</evidence>
<name>A0A9Q0N0W8_9DIPT</name>
<dbReference type="GO" id="GO:0004252">
    <property type="term" value="F:serine-type endopeptidase activity"/>
    <property type="evidence" value="ECO:0007669"/>
    <property type="project" value="InterPro"/>
</dbReference>
<keyword evidence="3 6" id="KW-0812">Transmembrane</keyword>
<feature type="transmembrane region" description="Helical" evidence="6">
    <location>
        <begin position="161"/>
        <end position="181"/>
    </location>
</feature>
<dbReference type="Pfam" id="PF01694">
    <property type="entry name" value="Rhomboid"/>
    <property type="match status" value="1"/>
</dbReference>
<feature type="transmembrane region" description="Helical" evidence="6">
    <location>
        <begin position="137"/>
        <end position="155"/>
    </location>
</feature>
<dbReference type="Proteomes" id="UP001151699">
    <property type="component" value="Chromosome B"/>
</dbReference>
<keyword evidence="4 6" id="KW-1133">Transmembrane helix</keyword>
<accession>A0A9Q0N0W8</accession>
<comment type="subcellular location">
    <subcellularLocation>
        <location evidence="1">Membrane</location>
        <topology evidence="1">Multi-pass membrane protein</topology>
    </subcellularLocation>
</comment>
<dbReference type="AlphaFoldDB" id="A0A9Q0N0W8"/>
<comment type="similarity">
    <text evidence="2">Belongs to the peptidase S54 family.</text>
</comment>
<dbReference type="EMBL" id="WJQU01000002">
    <property type="protein sequence ID" value="KAJ6641126.1"/>
    <property type="molecule type" value="Genomic_DNA"/>
</dbReference>
<evidence type="ECO:0000256" key="6">
    <source>
        <dbReference type="SAM" id="Phobius"/>
    </source>
</evidence>
<dbReference type="OrthoDB" id="418595at2759"/>
<evidence type="ECO:0000313" key="8">
    <source>
        <dbReference type="EMBL" id="KAJ6641126.1"/>
    </source>
</evidence>
<dbReference type="PANTHER" id="PTHR45840">
    <property type="entry name" value="RHOMBOID-RELATED PROTEIN"/>
    <property type="match status" value="1"/>
</dbReference>
<dbReference type="Gene3D" id="1.20.1540.10">
    <property type="entry name" value="Rhomboid-like"/>
    <property type="match status" value="1"/>
</dbReference>
<protein>
    <submittedName>
        <fullName evidence="8">Rhomboid-related protein 1</fullName>
    </submittedName>
</protein>
<feature type="transmembrane region" description="Helical" evidence="6">
    <location>
        <begin position="61"/>
        <end position="78"/>
    </location>
</feature>
<proteinExistence type="inferred from homology"/>
<feature type="non-terminal residue" evidence="8">
    <location>
        <position position="257"/>
    </location>
</feature>
<feature type="domain" description="Peptidase S54 rhomboid" evidence="7">
    <location>
        <begin position="96"/>
        <end position="241"/>
    </location>
</feature>
<dbReference type="PANTHER" id="PTHR45840:SF2">
    <property type="entry name" value="PROTEIN RHOMBOID-RELATED"/>
    <property type="match status" value="1"/>
</dbReference>
<evidence type="ECO:0000259" key="7">
    <source>
        <dbReference type="Pfam" id="PF01694"/>
    </source>
</evidence>
<dbReference type="SUPFAM" id="SSF144091">
    <property type="entry name" value="Rhomboid-like"/>
    <property type="match status" value="1"/>
</dbReference>
<comment type="caution">
    <text evidence="8">The sequence shown here is derived from an EMBL/GenBank/DDBJ whole genome shotgun (WGS) entry which is preliminary data.</text>
</comment>
<reference evidence="8" key="1">
    <citation type="submission" date="2022-07" db="EMBL/GenBank/DDBJ databases">
        <authorList>
            <person name="Trinca V."/>
            <person name="Uliana J.V.C."/>
            <person name="Torres T.T."/>
            <person name="Ward R.J."/>
            <person name="Monesi N."/>
        </authorList>
    </citation>
    <scope>NUCLEOTIDE SEQUENCE</scope>
    <source>
        <strain evidence="8">HSMRA1968</strain>
        <tissue evidence="8">Whole embryos</tissue>
    </source>
</reference>